<organism evidence="1 2">
    <name type="scientific">Candidatus Dojkabacteria bacterium</name>
    <dbReference type="NCBI Taxonomy" id="2099670"/>
    <lineage>
        <taxon>Bacteria</taxon>
        <taxon>Candidatus Dojkabacteria</taxon>
    </lineage>
</organism>
<accession>A0A5C7J8K3</accession>
<comment type="caution">
    <text evidence="1">The sequence shown here is derived from an EMBL/GenBank/DDBJ whole genome shotgun (WGS) entry which is preliminary data.</text>
</comment>
<dbReference type="Gene3D" id="3.30.565.10">
    <property type="entry name" value="Histidine kinase-like ATPase, C-terminal domain"/>
    <property type="match status" value="1"/>
</dbReference>
<protein>
    <submittedName>
        <fullName evidence="1">Uncharacterized protein</fullName>
    </submittedName>
</protein>
<dbReference type="EMBL" id="SSDS01000036">
    <property type="protein sequence ID" value="TXG77829.1"/>
    <property type="molecule type" value="Genomic_DNA"/>
</dbReference>
<dbReference type="AlphaFoldDB" id="A0A5C7J8K3"/>
<dbReference type="SUPFAM" id="SSF55874">
    <property type="entry name" value="ATPase domain of HSP90 chaperone/DNA topoisomerase II/histidine kinase"/>
    <property type="match status" value="1"/>
</dbReference>
<evidence type="ECO:0000313" key="2">
    <source>
        <dbReference type="Proteomes" id="UP000321026"/>
    </source>
</evidence>
<gene>
    <name evidence="1" type="ORF">E6Q11_02160</name>
</gene>
<dbReference type="InterPro" id="IPR036890">
    <property type="entry name" value="HATPase_C_sf"/>
</dbReference>
<sequence>MILTEKTYDGVVSNINKSQSWQFMMEANAKAFETLSSSLYQDKIGSIVRELSCNALDSHIVAGKADTPFSIHLPSVFEPYFSVKDYGIGMDEDTVKRVFTVLFASTKEQSNDTVGAFGLGAKTPFSYTETFTVVSRKDGTETSYAMHKDEDGLPCCSKIGSKQTTEQNGVEIILPVNDQYDRSNFKIAIQNQLKFFKVRPTVVGGDYGGFVWENHPTNLTSQHNRVKIYSDANNVYSGIYAVMGPVGYQINFELLIKRFPRHATLLSHLRNQYGIFIRFDFDIGEVSVTPSRETLSYDEKRTFPAFEKALDGLYESMVKSFHDNMAVCNTVEERKNYLKNNYHNIRTLVGKIDLSSYDFGIWEVNLYGSITFYVSSQKLTDELNTPVSFTNTYRYGKSATNSFKDDEFPVILIDNCKFIKRRLQNVPSGTGLITIDYEKIDDLKALFNTHKIGFKLLSEFEPVKSEKNYSYLTTEGYRVDVTRRIFNQLLRDMGGAKRITDKADIEPGYYLSSHRGNVHAIAKLEKYTLYKAAGIIKDDVTFIHVFPEKSAAKLKDDDEWSDFEKYLDTFDYQKLYNDNLAFSKYYQVVDGIRSAASASIASFYYNHYDINGHISNIEQELIKHFGATNVAGTIKDSGAWKVIYGECFRLLHYELRATMNKVNEKLHTNYPLLRSINSYYLTNDLPGLKEYIEMIDEKNGDKIDITDVLNFDAVKQFIT</sequence>
<proteinExistence type="predicted"/>
<evidence type="ECO:0000313" key="1">
    <source>
        <dbReference type="EMBL" id="TXG77829.1"/>
    </source>
</evidence>
<reference evidence="1 2" key="1">
    <citation type="submission" date="2018-09" db="EMBL/GenBank/DDBJ databases">
        <title>Metagenome Assembled Genomes from an Advanced Water Purification Facility.</title>
        <authorList>
            <person name="Stamps B.W."/>
            <person name="Spear J.R."/>
        </authorList>
    </citation>
    <scope>NUCLEOTIDE SEQUENCE [LARGE SCALE GENOMIC DNA]</scope>
    <source>
        <strain evidence="1">Bin_63_2</strain>
    </source>
</reference>
<name>A0A5C7J8K3_9BACT</name>
<dbReference type="Pfam" id="PF13589">
    <property type="entry name" value="HATPase_c_3"/>
    <property type="match status" value="1"/>
</dbReference>
<dbReference type="Proteomes" id="UP000321026">
    <property type="component" value="Unassembled WGS sequence"/>
</dbReference>